<dbReference type="PIRSF" id="PIRSF000525">
    <property type="entry name" value="SerC"/>
    <property type="match status" value="1"/>
</dbReference>
<evidence type="ECO:0000256" key="10">
    <source>
        <dbReference type="ARBA" id="ARBA00023299"/>
    </source>
</evidence>
<dbReference type="GO" id="GO:0019265">
    <property type="term" value="P:glycine biosynthetic process, by transamination of glyoxylate"/>
    <property type="evidence" value="ECO:0007669"/>
    <property type="project" value="TreeGrafter"/>
</dbReference>
<evidence type="ECO:0000313" key="12">
    <source>
        <dbReference type="EMBL" id="PZQ85777.1"/>
    </source>
</evidence>
<dbReference type="UniPathway" id="UPA00135">
    <property type="reaction ID" value="UER00197"/>
</dbReference>
<dbReference type="Gene3D" id="3.40.640.10">
    <property type="entry name" value="Type I PLP-dependent aspartate aminotransferase-like (Major domain)"/>
    <property type="match status" value="1"/>
</dbReference>
<evidence type="ECO:0000256" key="5">
    <source>
        <dbReference type="ARBA" id="ARBA00022490"/>
    </source>
</evidence>
<dbReference type="GO" id="GO:0004648">
    <property type="term" value="F:O-phospho-L-serine:2-oxoglutarate aminotransferase activity"/>
    <property type="evidence" value="ECO:0007669"/>
    <property type="project" value="UniProtKB-EC"/>
</dbReference>
<dbReference type="InterPro" id="IPR015424">
    <property type="entry name" value="PyrdxlP-dep_Trfase"/>
</dbReference>
<evidence type="ECO:0000256" key="4">
    <source>
        <dbReference type="ARBA" id="ARBA00013030"/>
    </source>
</evidence>
<dbReference type="CDD" id="cd01494">
    <property type="entry name" value="AAT_I"/>
    <property type="match status" value="1"/>
</dbReference>
<keyword evidence="6" id="KW-0032">Aminotransferase</keyword>
<gene>
    <name evidence="12" type="ORF">DI549_01545</name>
</gene>
<evidence type="ECO:0000256" key="7">
    <source>
        <dbReference type="ARBA" id="ARBA00022605"/>
    </source>
</evidence>
<dbReference type="EMBL" id="QFQD01000002">
    <property type="protein sequence ID" value="PZQ85777.1"/>
    <property type="molecule type" value="Genomic_DNA"/>
</dbReference>
<protein>
    <recommendedName>
        <fullName evidence="4">phosphoserine transaminase</fullName>
        <ecNumber evidence="4">2.6.1.52</ecNumber>
    </recommendedName>
</protein>
<accession>A0A2W5SSN4</accession>
<dbReference type="InterPro" id="IPR015421">
    <property type="entry name" value="PyrdxlP-dep_Trfase_major"/>
</dbReference>
<dbReference type="InterPro" id="IPR015422">
    <property type="entry name" value="PyrdxlP-dep_Trfase_small"/>
</dbReference>
<evidence type="ECO:0000256" key="8">
    <source>
        <dbReference type="ARBA" id="ARBA00022679"/>
    </source>
</evidence>
<evidence type="ECO:0000256" key="9">
    <source>
        <dbReference type="ARBA" id="ARBA00022898"/>
    </source>
</evidence>
<dbReference type="InterPro" id="IPR022278">
    <property type="entry name" value="Pser_aminoTfrase"/>
</dbReference>
<evidence type="ECO:0000256" key="2">
    <source>
        <dbReference type="ARBA" id="ARBA00005099"/>
    </source>
</evidence>
<evidence type="ECO:0000256" key="11">
    <source>
        <dbReference type="ARBA" id="ARBA00049007"/>
    </source>
</evidence>
<dbReference type="PANTHER" id="PTHR21152:SF40">
    <property type="entry name" value="ALANINE--GLYOXYLATE AMINOTRANSFERASE"/>
    <property type="match status" value="1"/>
</dbReference>
<name>A0A2W5SSN4_ANCNO</name>
<keyword evidence="9" id="KW-0663">Pyridoxal phosphate</keyword>
<evidence type="ECO:0000256" key="3">
    <source>
        <dbReference type="ARBA" id="ARBA00006904"/>
    </source>
</evidence>
<dbReference type="EC" id="2.6.1.52" evidence="4"/>
<dbReference type="Gene3D" id="3.90.1150.10">
    <property type="entry name" value="Aspartate Aminotransferase, domain 1"/>
    <property type="match status" value="1"/>
</dbReference>
<proteinExistence type="inferred from homology"/>
<keyword evidence="10" id="KW-0718">Serine biosynthesis</keyword>
<dbReference type="InterPro" id="IPR006271">
    <property type="entry name" value="Pser_aminoTfrase_methanosarc"/>
</dbReference>
<dbReference type="Proteomes" id="UP000248887">
    <property type="component" value="Unassembled WGS sequence"/>
</dbReference>
<comment type="similarity">
    <text evidence="3">Belongs to the class-V pyridoxal-phosphate-dependent aminotransferase family. SerC subfamily.</text>
</comment>
<sequence>MTNTALPAVKPANPNFSSGPCAKRPGWTLEALSDAPLGRSHRAKVGKAKLKLAIDLTREVLDIPADYRIGIVPASDTGAVEMALWSLLGARPVDLLAWESFGEGWVTDVVKQLKLKDARVLKAGYGELPNLAEVNFDHDVVFTWNGTTSGVRVPNGEWIAADRKGLTICDATSAAFAQDLDWAKLDVVTFSWQKVLGGEGGHGILILSPRAVERLESYVPAWPLPKIFRMTKGGKIVEGLFEGETINTPSMLCVEDYVDALQWAKSVGALKGLRARSDANFKVLADYVAKTPWIDFLATVPETRSNTSVCLVVSDPEVKALAPDAQAAFAKALAASLEKAKVAYDIGAYRDAPAGLRIWAGATVETSDLEALLPWLDWAFADAKAALKQAA</sequence>
<dbReference type="NCBIfam" id="NF002841">
    <property type="entry name" value="PRK03080.1-2"/>
    <property type="match status" value="1"/>
</dbReference>
<evidence type="ECO:0000256" key="1">
    <source>
        <dbReference type="ARBA" id="ARBA00001933"/>
    </source>
</evidence>
<dbReference type="GO" id="GO:0004760">
    <property type="term" value="F:L-serine-pyruvate transaminase activity"/>
    <property type="evidence" value="ECO:0007669"/>
    <property type="project" value="TreeGrafter"/>
</dbReference>
<organism evidence="12 13">
    <name type="scientific">Ancylobacter novellus</name>
    <name type="common">Thiobacillus novellus</name>
    <dbReference type="NCBI Taxonomy" id="921"/>
    <lineage>
        <taxon>Bacteria</taxon>
        <taxon>Pseudomonadati</taxon>
        <taxon>Pseudomonadota</taxon>
        <taxon>Alphaproteobacteria</taxon>
        <taxon>Hyphomicrobiales</taxon>
        <taxon>Xanthobacteraceae</taxon>
        <taxon>Ancylobacter</taxon>
    </lineage>
</organism>
<comment type="cofactor">
    <cofactor evidence="1">
        <name>pyridoxal 5'-phosphate</name>
        <dbReference type="ChEBI" id="CHEBI:597326"/>
    </cofactor>
</comment>
<dbReference type="NCBIfam" id="TIGR01365">
    <property type="entry name" value="serC_2"/>
    <property type="match status" value="1"/>
</dbReference>
<dbReference type="PANTHER" id="PTHR21152">
    <property type="entry name" value="AMINOTRANSFERASE CLASS V"/>
    <property type="match status" value="1"/>
</dbReference>
<dbReference type="AlphaFoldDB" id="A0A2W5SSN4"/>
<comment type="caution">
    <text evidence="12">The sequence shown here is derived from an EMBL/GenBank/DDBJ whole genome shotgun (WGS) entry which is preliminary data.</text>
</comment>
<dbReference type="GO" id="GO:0008453">
    <property type="term" value="F:alanine-glyoxylate transaminase activity"/>
    <property type="evidence" value="ECO:0007669"/>
    <property type="project" value="TreeGrafter"/>
</dbReference>
<evidence type="ECO:0000256" key="6">
    <source>
        <dbReference type="ARBA" id="ARBA00022576"/>
    </source>
</evidence>
<comment type="catalytic activity">
    <reaction evidence="11">
        <text>O-phospho-L-serine + 2-oxoglutarate = 3-phosphooxypyruvate + L-glutamate</text>
        <dbReference type="Rhea" id="RHEA:14329"/>
        <dbReference type="ChEBI" id="CHEBI:16810"/>
        <dbReference type="ChEBI" id="CHEBI:18110"/>
        <dbReference type="ChEBI" id="CHEBI:29985"/>
        <dbReference type="ChEBI" id="CHEBI:57524"/>
        <dbReference type="EC" id="2.6.1.52"/>
    </reaction>
</comment>
<dbReference type="SUPFAM" id="SSF53383">
    <property type="entry name" value="PLP-dependent transferases"/>
    <property type="match status" value="1"/>
</dbReference>
<reference evidence="12 13" key="1">
    <citation type="submission" date="2017-08" db="EMBL/GenBank/DDBJ databases">
        <title>Infants hospitalized years apart are colonized by the same room-sourced microbial strains.</title>
        <authorList>
            <person name="Brooks B."/>
            <person name="Olm M.R."/>
            <person name="Firek B.A."/>
            <person name="Baker R."/>
            <person name="Thomas B.C."/>
            <person name="Morowitz M.J."/>
            <person name="Banfield J.F."/>
        </authorList>
    </citation>
    <scope>NUCLEOTIDE SEQUENCE [LARGE SCALE GENOMIC DNA]</scope>
    <source>
        <strain evidence="12">S2_005_001_R2_27</strain>
    </source>
</reference>
<evidence type="ECO:0000313" key="13">
    <source>
        <dbReference type="Proteomes" id="UP000248887"/>
    </source>
</evidence>
<dbReference type="GO" id="GO:0006564">
    <property type="term" value="P:L-serine biosynthetic process"/>
    <property type="evidence" value="ECO:0007669"/>
    <property type="project" value="UniProtKB-KW"/>
</dbReference>
<keyword evidence="5" id="KW-0963">Cytoplasm</keyword>
<keyword evidence="8" id="KW-0808">Transferase</keyword>
<comment type="pathway">
    <text evidence="2">Amino-acid biosynthesis; L-serine biosynthesis; L-serine from 3-phospho-D-glycerate: step 2/3.</text>
</comment>
<keyword evidence="7" id="KW-0028">Amino-acid biosynthesis</keyword>